<keyword evidence="3" id="KW-1185">Reference proteome</keyword>
<keyword evidence="2" id="KW-0689">Ribosomal protein</keyword>
<protein>
    <submittedName>
        <fullName evidence="2">Ribosomal protein L7Ae</fullName>
    </submittedName>
</protein>
<dbReference type="InterPro" id="IPR004038">
    <property type="entry name" value="Ribosomal_eL8/eL30/eS12/Gad45"/>
</dbReference>
<sequence length="99" mass="10736">MDNKQKSLNLLGLAQRSGNLISGEALVLNAVRSHEAKVVVLASDASENTVKQFLNKCEHYRIPVLTDFSRGDLSKAIGKIRTVVAITDGGFAQSLQKLQ</sequence>
<dbReference type="Proteomes" id="UP000199589">
    <property type="component" value="Unassembled WGS sequence"/>
</dbReference>
<dbReference type="Pfam" id="PF01248">
    <property type="entry name" value="Ribosomal_L7Ae"/>
    <property type="match status" value="1"/>
</dbReference>
<organism evidence="2 3">
    <name type="scientific">Marinilactibacillus piezotolerans</name>
    <dbReference type="NCBI Taxonomy" id="258723"/>
    <lineage>
        <taxon>Bacteria</taxon>
        <taxon>Bacillati</taxon>
        <taxon>Bacillota</taxon>
        <taxon>Bacilli</taxon>
        <taxon>Lactobacillales</taxon>
        <taxon>Carnobacteriaceae</taxon>
        <taxon>Marinilactibacillus</taxon>
    </lineage>
</organism>
<dbReference type="STRING" id="258723.GCA_900169305_00327"/>
<proteinExistence type="predicted"/>
<dbReference type="AlphaFoldDB" id="A0A1I3UVC8"/>
<gene>
    <name evidence="2" type="ORF">SAMN04488569_1001115</name>
</gene>
<evidence type="ECO:0000259" key="1">
    <source>
        <dbReference type="Pfam" id="PF01248"/>
    </source>
</evidence>
<dbReference type="Gene3D" id="3.30.1330.30">
    <property type="match status" value="1"/>
</dbReference>
<dbReference type="SUPFAM" id="SSF55315">
    <property type="entry name" value="L30e-like"/>
    <property type="match status" value="1"/>
</dbReference>
<feature type="domain" description="Ribosomal protein eL8/eL30/eS12/Gadd45" evidence="1">
    <location>
        <begin position="8"/>
        <end position="93"/>
    </location>
</feature>
<name>A0A1I3UVC8_9LACT</name>
<accession>A0A1I3UVC8</accession>
<dbReference type="InterPro" id="IPR029064">
    <property type="entry name" value="Ribosomal_eL30-like_sf"/>
</dbReference>
<evidence type="ECO:0000313" key="2">
    <source>
        <dbReference type="EMBL" id="SFJ85827.1"/>
    </source>
</evidence>
<dbReference type="GO" id="GO:0005840">
    <property type="term" value="C:ribosome"/>
    <property type="evidence" value="ECO:0007669"/>
    <property type="project" value="UniProtKB-KW"/>
</dbReference>
<dbReference type="OrthoDB" id="9794863at2"/>
<keyword evidence="2" id="KW-0687">Ribonucleoprotein</keyword>
<evidence type="ECO:0000313" key="3">
    <source>
        <dbReference type="Proteomes" id="UP000199589"/>
    </source>
</evidence>
<dbReference type="RefSeq" id="WP_072694751.1">
    <property type="nucleotide sequence ID" value="NZ_FOSJ01000001.1"/>
</dbReference>
<reference evidence="3" key="1">
    <citation type="submission" date="2016-10" db="EMBL/GenBank/DDBJ databases">
        <authorList>
            <person name="Varghese N."/>
            <person name="Submissions S."/>
        </authorList>
    </citation>
    <scope>NUCLEOTIDE SEQUENCE [LARGE SCALE GENOMIC DNA]</scope>
    <source>
        <strain evidence="3">DSM 16108</strain>
    </source>
</reference>
<dbReference type="EMBL" id="FOSJ01000001">
    <property type="protein sequence ID" value="SFJ85827.1"/>
    <property type="molecule type" value="Genomic_DNA"/>
</dbReference>